<feature type="compositionally biased region" description="Acidic residues" evidence="1">
    <location>
        <begin position="60"/>
        <end position="70"/>
    </location>
</feature>
<reference evidence="2 3" key="1">
    <citation type="submission" date="2012-12" db="EMBL/GenBank/DDBJ databases">
        <title>Genome assembly of Fulvivirga imtechensis AK7.</title>
        <authorList>
            <person name="Nupur N."/>
            <person name="Khatri I."/>
            <person name="Kumar R."/>
            <person name="Subramanian S."/>
            <person name="Pinnaka A."/>
        </authorList>
    </citation>
    <scope>NUCLEOTIDE SEQUENCE [LARGE SCALE GENOMIC DNA]</scope>
    <source>
        <strain evidence="2 3">AK7</strain>
    </source>
</reference>
<dbReference type="EMBL" id="AMZN01000091">
    <property type="protein sequence ID" value="ELR68829.1"/>
    <property type="molecule type" value="Genomic_DNA"/>
</dbReference>
<evidence type="ECO:0000313" key="3">
    <source>
        <dbReference type="Proteomes" id="UP000011135"/>
    </source>
</evidence>
<accession>L8JMV3</accession>
<organism evidence="2 3">
    <name type="scientific">Fulvivirga imtechensis AK7</name>
    <dbReference type="NCBI Taxonomy" id="1237149"/>
    <lineage>
        <taxon>Bacteria</taxon>
        <taxon>Pseudomonadati</taxon>
        <taxon>Bacteroidota</taxon>
        <taxon>Cytophagia</taxon>
        <taxon>Cytophagales</taxon>
        <taxon>Fulvivirgaceae</taxon>
        <taxon>Fulvivirga</taxon>
    </lineage>
</organism>
<keyword evidence="3" id="KW-1185">Reference proteome</keyword>
<dbReference type="Proteomes" id="UP000011135">
    <property type="component" value="Unassembled WGS sequence"/>
</dbReference>
<proteinExistence type="predicted"/>
<name>L8JMV3_9BACT</name>
<dbReference type="STRING" id="1237149.C900_05775"/>
<gene>
    <name evidence="2" type="ORF">C900_05775</name>
</gene>
<evidence type="ECO:0000256" key="1">
    <source>
        <dbReference type="SAM" id="MobiDB-lite"/>
    </source>
</evidence>
<comment type="caution">
    <text evidence="2">The sequence shown here is derived from an EMBL/GenBank/DDBJ whole genome shotgun (WGS) entry which is preliminary data.</text>
</comment>
<sequence length="269" mass="29402">MADNYLDLSPYNYVGNNPIRRIDPDGMRIEEVEGGVKLTGRHARRAARSLGITSESSNSAEEEKESDCCPDDGPMRGLTKAEGIGPAPSNSERLERALGQSGFMSKTISMGVVEGLSIMDGWSLFRGTSLYLNLRKAYTAAEIQAAFAKVAWQANPFRRGSAIEGFLSDARYASFTWTRTIKSNFKAIDFFKDGLGISVKTTNAEKGFANILKNIDDLAAGRAAGSIDGVPINQVRLDIYVPKGYDQNLLRSIRMKGAMENVPIQVITF</sequence>
<evidence type="ECO:0000313" key="2">
    <source>
        <dbReference type="EMBL" id="ELR68829.1"/>
    </source>
</evidence>
<dbReference type="AlphaFoldDB" id="L8JMV3"/>
<protein>
    <submittedName>
        <fullName evidence="2">Uncharacterized protein</fullName>
    </submittedName>
</protein>
<feature type="region of interest" description="Disordered" evidence="1">
    <location>
        <begin position="47"/>
        <end position="92"/>
    </location>
</feature>